<dbReference type="InterPro" id="IPR013098">
    <property type="entry name" value="Ig_I-set"/>
</dbReference>
<evidence type="ECO:0000259" key="2">
    <source>
        <dbReference type="PROSITE" id="PS50835"/>
    </source>
</evidence>
<keyword evidence="5" id="KW-1185">Reference proteome</keyword>
<evidence type="ECO:0000313" key="5">
    <source>
        <dbReference type="Proteomes" id="UP000037510"/>
    </source>
</evidence>
<dbReference type="GO" id="GO:0031430">
    <property type="term" value="C:M band"/>
    <property type="evidence" value="ECO:0007669"/>
    <property type="project" value="TreeGrafter"/>
</dbReference>
<dbReference type="InterPro" id="IPR003961">
    <property type="entry name" value="FN3_dom"/>
</dbReference>
<feature type="domain" description="Fibronectin type-III" evidence="3">
    <location>
        <begin position="507"/>
        <end position="591"/>
    </location>
</feature>
<dbReference type="AlphaFoldDB" id="A0A0L7L3R2"/>
<dbReference type="PANTHER" id="PTHR13817">
    <property type="entry name" value="TITIN"/>
    <property type="match status" value="1"/>
</dbReference>
<dbReference type="PRINTS" id="PR00014">
    <property type="entry name" value="FNTYPEIII"/>
</dbReference>
<dbReference type="SMART" id="SM00060">
    <property type="entry name" value="FN3"/>
    <property type="match status" value="2"/>
</dbReference>
<protein>
    <submittedName>
        <fullName evidence="4">Twitchin</fullName>
    </submittedName>
</protein>
<dbReference type="InterPro" id="IPR003599">
    <property type="entry name" value="Ig_sub"/>
</dbReference>
<dbReference type="PANTHER" id="PTHR13817:SF151">
    <property type="entry name" value="TITIN"/>
    <property type="match status" value="1"/>
</dbReference>
<dbReference type="PROSITE" id="PS50835">
    <property type="entry name" value="IG_LIKE"/>
    <property type="match status" value="2"/>
</dbReference>
<dbReference type="Pfam" id="PF07679">
    <property type="entry name" value="I-set"/>
    <property type="match status" value="3"/>
</dbReference>
<accession>A0A0L7L3R2</accession>
<sequence>MAAVAKTLSFPKLKPLFVEPRRKSGDARRPSIQDLEDLINKPSVPLKPLGNEGPPVIVDVQESYSAVEDQTGYLTVTVEGNPPPTFKFYKGVGEIIEGGRFKFVTDGETGLITLCMRKVKPNDEGKYKIVVSNIHGEDSAEMQLYVSDSSGMDFRAMLKKRKYAKWGEKKEDPDWDLKETEKPIPPLKKVDKKQESFLKPLIDQFAKEGKDKKVVFEAGFTKPNARPKWYFRKDELFPSAKYKFTNEQESYKLIISQPKVEDTGKITIEIGGITCTAFLQVDPPDPTYTFTKPLKKVLKSQQAVEKDTITLLCELDDAAGDVKWFKGDQPVKADKRISIVKEGRKRKIVIKDAKVTDAGNFKIEIKNLGGGKHQLIFNKLEMEDDGEILCESGQLTSSCKLTVKKGESKPTIDCPDEFFGPADRPFVIEVPYKVTGTRQTPIEGKLIKDGKALPAKEVEVIAEQEKILFKIKKPAREASGKYQIKLSNAQGEDTKDVSIIMQSVPTPPQEVAVTEVFQTSCCVAWKVPQDEGGTPIVKYIIERQDMSLKAGWDNVAEVPAGQPLKYKMEDLIPKKTYRFRIRAVNKVGPTSKPKNVELVDWDKDHADLKWEKPENDGGAPITGYVIEYKEKFGKDWVTGKEVPGDCLKGTQDGLKEGCTYEFRVRAINKAGPGEPSDTTKPVVAKCRFVKPFIIGEGLQNMIIKKGQVITFDIKYGGEPEPEVKWMKGEEEIRDDGDRVTIDKYEKNTVLTVRKTTRPDSGKYKLVLTNSSGTCESIADVVVLDKPNRPNGPIEVTDIRAEKATVKWKKPDDWQGSDITGYTLEKMDMVRFNLPSYVT</sequence>
<dbReference type="CDD" id="cd00063">
    <property type="entry name" value="FN3"/>
    <property type="match status" value="3"/>
</dbReference>
<feature type="domain" description="Fibronectin type-III" evidence="3">
    <location>
        <begin position="592"/>
        <end position="687"/>
    </location>
</feature>
<reference evidence="4 5" key="1">
    <citation type="journal article" date="2015" name="Genome Biol. Evol.">
        <title>The genome of winter moth (Operophtera brumata) provides a genomic perspective on sexual dimorphism and phenology.</title>
        <authorList>
            <person name="Derks M.F."/>
            <person name="Smit S."/>
            <person name="Salis L."/>
            <person name="Schijlen E."/>
            <person name="Bossers A."/>
            <person name="Mateman C."/>
            <person name="Pijl A.S."/>
            <person name="de Ridder D."/>
            <person name="Groenen M.A."/>
            <person name="Visser M.E."/>
            <person name="Megens H.J."/>
        </authorList>
    </citation>
    <scope>NUCLEOTIDE SEQUENCE [LARGE SCALE GENOMIC DNA]</scope>
    <source>
        <strain evidence="4">WM2013NL</strain>
        <tissue evidence="4">Head and thorax</tissue>
    </source>
</reference>
<dbReference type="GO" id="GO:0045214">
    <property type="term" value="P:sarcomere organization"/>
    <property type="evidence" value="ECO:0007669"/>
    <property type="project" value="TreeGrafter"/>
</dbReference>
<proteinExistence type="predicted"/>
<dbReference type="Pfam" id="PF00041">
    <property type="entry name" value="fn3"/>
    <property type="match status" value="1"/>
</dbReference>
<dbReference type="InterPro" id="IPR003598">
    <property type="entry name" value="Ig_sub2"/>
</dbReference>
<dbReference type="EMBL" id="JTDY01003112">
    <property type="protein sequence ID" value="KOB70128.1"/>
    <property type="molecule type" value="Genomic_DNA"/>
</dbReference>
<dbReference type="Gene3D" id="2.60.40.10">
    <property type="entry name" value="Immunoglobulins"/>
    <property type="match status" value="9"/>
</dbReference>
<name>A0A0L7L3R2_OPEBR</name>
<dbReference type="FunFam" id="2.60.40.10:FF:000051">
    <property type="entry name" value="Uncharacterized protein, isoform J"/>
    <property type="match status" value="1"/>
</dbReference>
<dbReference type="InterPro" id="IPR013783">
    <property type="entry name" value="Ig-like_fold"/>
</dbReference>
<gene>
    <name evidence="4" type="ORF">OBRU01_15827</name>
</gene>
<dbReference type="SUPFAM" id="SSF49265">
    <property type="entry name" value="Fibronectin type III"/>
    <property type="match status" value="2"/>
</dbReference>
<dbReference type="InterPro" id="IPR036179">
    <property type="entry name" value="Ig-like_dom_sf"/>
</dbReference>
<dbReference type="FunFam" id="2.60.40.10:FF:000440">
    <property type="entry name" value="Bent, isoform C"/>
    <property type="match status" value="1"/>
</dbReference>
<keyword evidence="1" id="KW-0677">Repeat</keyword>
<dbReference type="InterPro" id="IPR050964">
    <property type="entry name" value="Striated_Muscle_Regulatory"/>
</dbReference>
<dbReference type="FunFam" id="2.60.40.10:FF:000056">
    <property type="entry name" value="twitchin isoform X4"/>
    <property type="match status" value="1"/>
</dbReference>
<dbReference type="SMART" id="SM00408">
    <property type="entry name" value="IGc2"/>
    <property type="match status" value="3"/>
</dbReference>
<dbReference type="InterPro" id="IPR036116">
    <property type="entry name" value="FN3_sf"/>
</dbReference>
<comment type="caution">
    <text evidence="4">The sequence shown here is derived from an EMBL/GenBank/DDBJ whole genome shotgun (WGS) entry which is preliminary data.</text>
</comment>
<dbReference type="InterPro" id="IPR007110">
    <property type="entry name" value="Ig-like_dom"/>
</dbReference>
<feature type="domain" description="Ig-like" evidence="2">
    <location>
        <begin position="691"/>
        <end position="781"/>
    </location>
</feature>
<dbReference type="PROSITE" id="PS50853">
    <property type="entry name" value="FN3"/>
    <property type="match status" value="2"/>
</dbReference>
<dbReference type="STRING" id="104452.A0A0L7L3R2"/>
<dbReference type="SUPFAM" id="SSF48726">
    <property type="entry name" value="Immunoglobulin"/>
    <property type="match status" value="4"/>
</dbReference>
<evidence type="ECO:0000313" key="4">
    <source>
        <dbReference type="EMBL" id="KOB70128.1"/>
    </source>
</evidence>
<evidence type="ECO:0000256" key="1">
    <source>
        <dbReference type="ARBA" id="ARBA00022737"/>
    </source>
</evidence>
<dbReference type="Proteomes" id="UP000037510">
    <property type="component" value="Unassembled WGS sequence"/>
</dbReference>
<organism evidence="4 5">
    <name type="scientific">Operophtera brumata</name>
    <name type="common">Winter moth</name>
    <name type="synonym">Phalaena brumata</name>
    <dbReference type="NCBI Taxonomy" id="104452"/>
    <lineage>
        <taxon>Eukaryota</taxon>
        <taxon>Metazoa</taxon>
        <taxon>Ecdysozoa</taxon>
        <taxon>Arthropoda</taxon>
        <taxon>Hexapoda</taxon>
        <taxon>Insecta</taxon>
        <taxon>Pterygota</taxon>
        <taxon>Neoptera</taxon>
        <taxon>Endopterygota</taxon>
        <taxon>Lepidoptera</taxon>
        <taxon>Glossata</taxon>
        <taxon>Ditrysia</taxon>
        <taxon>Geometroidea</taxon>
        <taxon>Geometridae</taxon>
        <taxon>Larentiinae</taxon>
        <taxon>Operophtera</taxon>
    </lineage>
</organism>
<evidence type="ECO:0000259" key="3">
    <source>
        <dbReference type="PROSITE" id="PS50853"/>
    </source>
</evidence>
<feature type="domain" description="Ig-like" evidence="2">
    <location>
        <begin position="286"/>
        <end position="402"/>
    </location>
</feature>
<dbReference type="SMART" id="SM00409">
    <property type="entry name" value="IG"/>
    <property type="match status" value="4"/>
</dbReference>